<evidence type="ECO:0000313" key="1">
    <source>
        <dbReference type="EMBL" id="TCP05601.1"/>
    </source>
</evidence>
<dbReference type="Proteomes" id="UP000295106">
    <property type="component" value="Unassembled WGS sequence"/>
</dbReference>
<organism evidence="1 2">
    <name type="scientific">Rubrivivax gelatinosus</name>
    <name type="common">Rhodocyclus gelatinosus</name>
    <name type="synonym">Rhodopseudomonas gelatinosa</name>
    <dbReference type="NCBI Taxonomy" id="28068"/>
    <lineage>
        <taxon>Bacteria</taxon>
        <taxon>Pseudomonadati</taxon>
        <taxon>Pseudomonadota</taxon>
        <taxon>Betaproteobacteria</taxon>
        <taxon>Burkholderiales</taxon>
        <taxon>Sphaerotilaceae</taxon>
        <taxon>Rubrivivax</taxon>
    </lineage>
</organism>
<dbReference type="AlphaFoldDB" id="A0A4R2MGL2"/>
<accession>A0A4R2MGL2</accession>
<dbReference type="Gene3D" id="3.40.50.150">
    <property type="entry name" value="Vaccinia Virus protein VP39"/>
    <property type="match status" value="1"/>
</dbReference>
<comment type="caution">
    <text evidence="1">The sequence shown here is derived from an EMBL/GenBank/DDBJ whole genome shotgun (WGS) entry which is preliminary data.</text>
</comment>
<proteinExistence type="predicted"/>
<reference evidence="1 2" key="1">
    <citation type="submission" date="2019-03" db="EMBL/GenBank/DDBJ databases">
        <title>Genomic Encyclopedia of Type Strains, Phase IV (KMG-IV): sequencing the most valuable type-strain genomes for metagenomic binning, comparative biology and taxonomic classification.</title>
        <authorList>
            <person name="Goeker M."/>
        </authorList>
    </citation>
    <scope>NUCLEOTIDE SEQUENCE [LARGE SCALE GENOMIC DNA]</scope>
    <source>
        <strain evidence="1 2">DSM 1709</strain>
    </source>
</reference>
<dbReference type="Pfam" id="PF13489">
    <property type="entry name" value="Methyltransf_23"/>
    <property type="match status" value="1"/>
</dbReference>
<protein>
    <submittedName>
        <fullName evidence="1">Methyltransferase family protein</fullName>
    </submittedName>
</protein>
<evidence type="ECO:0000313" key="2">
    <source>
        <dbReference type="Proteomes" id="UP000295106"/>
    </source>
</evidence>
<keyword evidence="1" id="KW-0808">Transferase</keyword>
<dbReference type="GO" id="GO:0032259">
    <property type="term" value="P:methylation"/>
    <property type="evidence" value="ECO:0007669"/>
    <property type="project" value="UniProtKB-KW"/>
</dbReference>
<dbReference type="InterPro" id="IPR029063">
    <property type="entry name" value="SAM-dependent_MTases_sf"/>
</dbReference>
<sequence>MLRAVATNQLARFAPGLYVRLTGQTGRGAAAEEAAADVAGYFRRCVEDYFARLGLASDAADAFLAGKSLMEYGPGDLPGVAALMVAHGAERVCCVDRFPLVSLSEKNARVVGDLVAASAGRERERLVACLRDPADPRAGFEPTRIEYLVRPSGLSGLTDAFDFVFSRAVLEHVDDLEATFADMVRAMRPGALAIHLVDLRSHGLHRRNPLDFLAWSETAWRWMYSAKGVPNRWRIDRYRHIVERLPVEVLQFEATHCAAPEQVSDVRPLLAAPFRGVSDDDLAVLGFWLVFRKPGEAP</sequence>
<dbReference type="EMBL" id="SLXD01000001">
    <property type="protein sequence ID" value="TCP05601.1"/>
    <property type="molecule type" value="Genomic_DNA"/>
</dbReference>
<dbReference type="SUPFAM" id="SSF53335">
    <property type="entry name" value="S-adenosyl-L-methionine-dependent methyltransferases"/>
    <property type="match status" value="1"/>
</dbReference>
<gene>
    <name evidence="1" type="ORF">EV684_101473</name>
</gene>
<keyword evidence="1" id="KW-0489">Methyltransferase</keyword>
<name>A0A4R2MGL2_RUBGE</name>
<dbReference type="GO" id="GO:0008168">
    <property type="term" value="F:methyltransferase activity"/>
    <property type="evidence" value="ECO:0007669"/>
    <property type="project" value="UniProtKB-KW"/>
</dbReference>